<dbReference type="EMBL" id="JBHRTO010000001">
    <property type="protein sequence ID" value="MFC3182232.1"/>
    <property type="molecule type" value="Genomic_DNA"/>
</dbReference>
<evidence type="ECO:0000313" key="1">
    <source>
        <dbReference type="EMBL" id="MFC3182232.1"/>
    </source>
</evidence>
<name>A0ABV7J4B1_9RHOB</name>
<gene>
    <name evidence="1" type="ORF">ACFOGH_14610</name>
</gene>
<evidence type="ECO:0000313" key="2">
    <source>
        <dbReference type="Proteomes" id="UP001595547"/>
    </source>
</evidence>
<comment type="caution">
    <text evidence="1">The sequence shown here is derived from an EMBL/GenBank/DDBJ whole genome shotgun (WGS) entry which is preliminary data.</text>
</comment>
<sequence length="285" mass="32381">MKRVLWFYLDDNRRALAETGQGIFGAVVTAVKAAGWQVFYRGQHADIEGDGFHLVYNRAVEGPFCFSLRRCYLQKYYRIEATNDRWDWDVAGLTFPGKPGPAWFQRYWAERLFRGETIGQGGYIFMPLQGKLLQRRHFQAASPVEMIKATLDADPQRRIIATLHPRETYTEAELAALRGIERFELVTGSMAWLAGCDYVVTENSSLALQGFFLNKPAVLFARIDFHHVAASVGQLGVAGAFVAVHRPQAYADYLFWFFKKQALCEVGDDSLARVADRLRTLGWPL</sequence>
<protein>
    <submittedName>
        <fullName evidence="1">Uncharacterized protein</fullName>
    </submittedName>
</protein>
<accession>A0ABV7J4B1</accession>
<dbReference type="RefSeq" id="WP_380073814.1">
    <property type="nucleotide sequence ID" value="NZ_JBHRTO010000001.1"/>
</dbReference>
<keyword evidence="2" id="KW-1185">Reference proteome</keyword>
<proteinExistence type="predicted"/>
<dbReference type="Proteomes" id="UP001595547">
    <property type="component" value="Unassembled WGS sequence"/>
</dbReference>
<organism evidence="1 2">
    <name type="scientific">Cypionkella sinensis</name>
    <dbReference type="NCBI Taxonomy" id="1756043"/>
    <lineage>
        <taxon>Bacteria</taxon>
        <taxon>Pseudomonadati</taxon>
        <taxon>Pseudomonadota</taxon>
        <taxon>Alphaproteobacteria</taxon>
        <taxon>Rhodobacterales</taxon>
        <taxon>Paracoccaceae</taxon>
        <taxon>Cypionkella</taxon>
    </lineage>
</organism>
<dbReference type="SUPFAM" id="SSF53756">
    <property type="entry name" value="UDP-Glycosyltransferase/glycogen phosphorylase"/>
    <property type="match status" value="1"/>
</dbReference>
<reference evidence="2" key="1">
    <citation type="journal article" date="2019" name="Int. J. Syst. Evol. Microbiol.">
        <title>The Global Catalogue of Microorganisms (GCM) 10K type strain sequencing project: providing services to taxonomists for standard genome sequencing and annotation.</title>
        <authorList>
            <consortium name="The Broad Institute Genomics Platform"/>
            <consortium name="The Broad Institute Genome Sequencing Center for Infectious Disease"/>
            <person name="Wu L."/>
            <person name="Ma J."/>
        </authorList>
    </citation>
    <scope>NUCLEOTIDE SEQUENCE [LARGE SCALE GENOMIC DNA]</scope>
    <source>
        <strain evidence="2">KCTC 52039</strain>
    </source>
</reference>